<evidence type="ECO:0000256" key="2">
    <source>
        <dbReference type="SAM" id="MobiDB-lite"/>
    </source>
</evidence>
<proteinExistence type="predicted"/>
<reference evidence="4" key="1">
    <citation type="submission" date="2014-09" db="EMBL/GenBank/DDBJ databases">
        <authorList>
            <person name="Sharma Rahul"/>
            <person name="Thines Marco"/>
        </authorList>
    </citation>
    <scope>NUCLEOTIDE SEQUENCE [LARGE SCALE GENOMIC DNA]</scope>
</reference>
<keyword evidence="4" id="KW-1185">Reference proteome</keyword>
<name>A0A0P1AAD6_PLAHL</name>
<organism evidence="3 4">
    <name type="scientific">Plasmopara halstedii</name>
    <name type="common">Downy mildew of sunflower</name>
    <dbReference type="NCBI Taxonomy" id="4781"/>
    <lineage>
        <taxon>Eukaryota</taxon>
        <taxon>Sar</taxon>
        <taxon>Stramenopiles</taxon>
        <taxon>Oomycota</taxon>
        <taxon>Peronosporomycetes</taxon>
        <taxon>Peronosporales</taxon>
        <taxon>Peronosporaceae</taxon>
        <taxon>Plasmopara</taxon>
    </lineage>
</organism>
<evidence type="ECO:0000313" key="4">
    <source>
        <dbReference type="Proteomes" id="UP000054928"/>
    </source>
</evidence>
<feature type="coiled-coil region" evidence="1">
    <location>
        <begin position="106"/>
        <end position="190"/>
    </location>
</feature>
<keyword evidence="1" id="KW-0175">Coiled coil</keyword>
<dbReference type="OrthoDB" id="162059at2759"/>
<dbReference type="EMBL" id="CCYD01000261">
    <property type="protein sequence ID" value="CEG37276.1"/>
    <property type="molecule type" value="Genomic_DNA"/>
</dbReference>
<dbReference type="AlphaFoldDB" id="A0A0P1AAD6"/>
<dbReference type="Proteomes" id="UP000054928">
    <property type="component" value="Unassembled WGS sequence"/>
</dbReference>
<dbReference type="CDD" id="cd14686">
    <property type="entry name" value="bZIP"/>
    <property type="match status" value="1"/>
</dbReference>
<sequence length="442" mass="51206">MSTLELTALPPLSPTMERAFTEAFAEMSELEKSDTSPHIKLESPQDVWSSSDDDDMVKKKNSTFLPETPQVHKSVIHTISPCGKQTDINEIDAKRARRSAIEKKSRQRRQNVLKRMRDEVKQLETRYAELDGKQRGSFRVENGEKQCGNSVTIDRLEEKFSELSLVAHALEEDQVKLQTLLQQHQEFQKTVQGFTDEKIDEKKHVWNCGVPLSSSFSATFKALTVAECYSLVRKSYDEIQRFNDAEHFQTTGANFMGWTDKRKYDSKTGALQYGFTKKFWMHTPEDLLTRTWDIFLDGSKFKNMSFDSSVNARYEVLQQLNDDLRIVRRDHRIRAVDVTFATIQLIFRLQTPTGYTLCMRTIPAPEIQCVQDSHEYFYEIFHWTHFNRLYDDEGKPTGCEIVTGGSIADQQQIQSSFWLFELVCSLLRWETACVAPLFLKHS</sequence>
<feature type="region of interest" description="Disordered" evidence="2">
    <location>
        <begin position="28"/>
        <end position="55"/>
    </location>
</feature>
<dbReference type="GeneID" id="36399770"/>
<evidence type="ECO:0008006" key="5">
    <source>
        <dbReference type="Google" id="ProtNLM"/>
    </source>
</evidence>
<evidence type="ECO:0000313" key="3">
    <source>
        <dbReference type="EMBL" id="CEG37276.1"/>
    </source>
</evidence>
<dbReference type="OMA" id="AECYALV"/>
<accession>A0A0P1AAD6</accession>
<protein>
    <recommendedName>
        <fullName evidence="5">BZIP domain-containing protein</fullName>
    </recommendedName>
</protein>
<evidence type="ECO:0000256" key="1">
    <source>
        <dbReference type="SAM" id="Coils"/>
    </source>
</evidence>
<dbReference type="RefSeq" id="XP_024573645.1">
    <property type="nucleotide sequence ID" value="XM_024722584.1"/>
</dbReference>
<feature type="compositionally biased region" description="Basic and acidic residues" evidence="2">
    <location>
        <begin position="29"/>
        <end position="43"/>
    </location>
</feature>